<accession>A0A1M6QSN8</accession>
<dbReference type="InterPro" id="IPR000572">
    <property type="entry name" value="OxRdtase_Mopterin-bd_dom"/>
</dbReference>
<evidence type="ECO:0000313" key="3">
    <source>
        <dbReference type="EMBL" id="SHK23133.1"/>
    </source>
</evidence>
<dbReference type="Gene3D" id="3.90.420.10">
    <property type="entry name" value="Oxidoreductase, molybdopterin-binding domain"/>
    <property type="match status" value="1"/>
</dbReference>
<evidence type="ECO:0000256" key="1">
    <source>
        <dbReference type="SAM" id="SignalP"/>
    </source>
</evidence>
<evidence type="ECO:0000313" key="4">
    <source>
        <dbReference type="Proteomes" id="UP000184465"/>
    </source>
</evidence>
<feature type="signal peptide" evidence="1">
    <location>
        <begin position="1"/>
        <end position="24"/>
    </location>
</feature>
<dbReference type="PROSITE" id="PS51257">
    <property type="entry name" value="PROKAR_LIPOPROTEIN"/>
    <property type="match status" value="1"/>
</dbReference>
<dbReference type="Pfam" id="PF00174">
    <property type="entry name" value="Oxidored_molyb"/>
    <property type="match status" value="1"/>
</dbReference>
<dbReference type="EMBL" id="FRAG01000038">
    <property type="protein sequence ID" value="SHK23133.1"/>
    <property type="molecule type" value="Genomic_DNA"/>
</dbReference>
<evidence type="ECO:0000259" key="2">
    <source>
        <dbReference type="Pfam" id="PF00174"/>
    </source>
</evidence>
<name>A0A1M6QSN8_PARC5</name>
<feature type="domain" description="Oxidoreductase molybdopterin-binding" evidence="2">
    <location>
        <begin position="69"/>
        <end position="160"/>
    </location>
</feature>
<dbReference type="InterPro" id="IPR036374">
    <property type="entry name" value="OxRdtase_Mopterin-bd_sf"/>
</dbReference>
<protein>
    <submittedName>
        <fullName evidence="3">Oxidoreductase molybdopterin binding domain-containing protein</fullName>
    </submittedName>
</protein>
<organism evidence="3 4">
    <name type="scientific">Paramaledivibacter caminithermalis (strain DSM 15212 / CIP 107654 / DViRD3)</name>
    <name type="common">Clostridium caminithermale</name>
    <dbReference type="NCBI Taxonomy" id="1121301"/>
    <lineage>
        <taxon>Bacteria</taxon>
        <taxon>Bacillati</taxon>
        <taxon>Bacillota</taxon>
        <taxon>Clostridia</taxon>
        <taxon>Peptostreptococcales</taxon>
        <taxon>Caminicellaceae</taxon>
        <taxon>Paramaledivibacter</taxon>
    </lineage>
</organism>
<keyword evidence="1" id="KW-0732">Signal</keyword>
<reference evidence="4" key="1">
    <citation type="submission" date="2016-11" db="EMBL/GenBank/DDBJ databases">
        <authorList>
            <person name="Varghese N."/>
            <person name="Submissions S."/>
        </authorList>
    </citation>
    <scope>NUCLEOTIDE SEQUENCE [LARGE SCALE GENOMIC DNA]</scope>
    <source>
        <strain evidence="4">DSM 15212 / CIP 107654 / DViRD3</strain>
    </source>
</reference>
<gene>
    <name evidence="3" type="ORF">SAMN02745912_02705</name>
</gene>
<dbReference type="Proteomes" id="UP000184465">
    <property type="component" value="Unassembled WGS sequence"/>
</dbReference>
<feature type="chain" id="PRO_5039046564" evidence="1">
    <location>
        <begin position="25"/>
        <end position="161"/>
    </location>
</feature>
<dbReference type="RefSeq" id="WP_073151051.1">
    <property type="nucleotide sequence ID" value="NZ_FRAG01000038.1"/>
</dbReference>
<dbReference type="OrthoDB" id="5241952at2"/>
<dbReference type="AlphaFoldDB" id="A0A1M6QSN8"/>
<dbReference type="SUPFAM" id="SSF56524">
    <property type="entry name" value="Oxidoreductase molybdopterin-binding domain"/>
    <property type="match status" value="1"/>
</dbReference>
<sequence length="161" mass="17741">MKIKRFIGFILTLALVLTAFVGCGGEQKASADKVKWTINIEGIKDEAISFTNIDGEKVGLKEIKAIMKKKDGSETEQTWKGYGLKEVLDYLKAEEYSAVVVEAGDGYSKELPKDLVMSEETILGVIKDGEALEDDNKVQLVVNGKGSNWWIKGVAKIKLLK</sequence>
<dbReference type="STRING" id="1121301.SAMN02745912_02705"/>
<proteinExistence type="predicted"/>
<keyword evidence="4" id="KW-1185">Reference proteome</keyword>